<sequence>MGDQIIYLEKYIDSTTSLPAELNRILNSIKDLDERSDDLAAQIQENVEATLKLPPAHSASTRSKAAGTEHDELAALRAQIESDQRLLIQFAEEKVQLAVQGYDLLEQHLAQADLDIVHLEAVLQEMGMDMGGLSMGAPDYSGGTFEDPAPKRAGSRLRDVPSFDSFEQAAPEPPKPRKTTITLNLSRQISGFEAAAAGGEAQTPGVDSLGLGAAAVPKRPPSTAPRKAPTPVPQPAVQPVEQGYQRNRRAAAAGVHALAAEVSAMEEDDPEEQQHVQHALHMQQPQRGAAQPMHIPHMQVQQMAPAPTHGRTSAEVARMFSEREPLIPGLNHASDRPQAPGRLLTYADLNIGLVGRHAEMYWPDDNLWYLIKIQAFDPTTRKASILYTTGESEELLLDSVIKEGHMSLIQQ</sequence>
<dbReference type="Pfam" id="PF12998">
    <property type="entry name" value="ING"/>
    <property type="match status" value="1"/>
</dbReference>
<dbReference type="PANTHER" id="PTHR10333">
    <property type="entry name" value="INHIBITOR OF GROWTH PROTEIN"/>
    <property type="match status" value="1"/>
</dbReference>
<keyword evidence="5" id="KW-1185">Reference proteome</keyword>
<dbReference type="CDD" id="cd20404">
    <property type="entry name" value="Tudor_Agenet_AtEML-like"/>
    <property type="match status" value="1"/>
</dbReference>
<dbReference type="Proteomes" id="UP000239899">
    <property type="component" value="Unassembled WGS sequence"/>
</dbReference>
<evidence type="ECO:0000313" key="4">
    <source>
        <dbReference type="EMBL" id="PRW44317.1"/>
    </source>
</evidence>
<dbReference type="AlphaFoldDB" id="A0A2P6TJQ6"/>
<organism evidence="4 5">
    <name type="scientific">Chlorella sorokiniana</name>
    <name type="common">Freshwater green alga</name>
    <dbReference type="NCBI Taxonomy" id="3076"/>
    <lineage>
        <taxon>Eukaryota</taxon>
        <taxon>Viridiplantae</taxon>
        <taxon>Chlorophyta</taxon>
        <taxon>core chlorophytes</taxon>
        <taxon>Trebouxiophyceae</taxon>
        <taxon>Chlorellales</taxon>
        <taxon>Chlorellaceae</taxon>
        <taxon>Chlorella clade</taxon>
        <taxon>Chlorella</taxon>
    </lineage>
</organism>
<dbReference type="PANTHER" id="PTHR10333:SF42">
    <property type="entry name" value="INHIBITOR OF GROWTH PROTEIN 5"/>
    <property type="match status" value="1"/>
</dbReference>
<dbReference type="EMBL" id="LHPG02000013">
    <property type="protein sequence ID" value="PRW44317.1"/>
    <property type="molecule type" value="Genomic_DNA"/>
</dbReference>
<dbReference type="GO" id="GO:0005634">
    <property type="term" value="C:nucleus"/>
    <property type="evidence" value="ECO:0007669"/>
    <property type="project" value="TreeGrafter"/>
</dbReference>
<evidence type="ECO:0000256" key="1">
    <source>
        <dbReference type="ARBA" id="ARBA00022853"/>
    </source>
</evidence>
<dbReference type="STRING" id="3076.A0A2P6TJQ6"/>
<evidence type="ECO:0000313" key="5">
    <source>
        <dbReference type="Proteomes" id="UP000239899"/>
    </source>
</evidence>
<dbReference type="GO" id="GO:0006325">
    <property type="term" value="P:chromatin organization"/>
    <property type="evidence" value="ECO:0007669"/>
    <property type="project" value="UniProtKB-KW"/>
</dbReference>
<accession>A0A2P6TJQ6</accession>
<feature type="domain" description="Inhibitor of growth protein N-terminal histone-binding" evidence="3">
    <location>
        <begin position="7"/>
        <end position="119"/>
    </location>
</feature>
<gene>
    <name evidence="4" type="ORF">C2E21_6780</name>
</gene>
<dbReference type="InterPro" id="IPR024610">
    <property type="entry name" value="ING_N_histone-binding"/>
</dbReference>
<dbReference type="CDD" id="cd17015">
    <property type="entry name" value="ING_plant"/>
    <property type="match status" value="1"/>
</dbReference>
<proteinExistence type="predicted"/>
<dbReference type="Gene3D" id="6.10.140.1740">
    <property type="match status" value="1"/>
</dbReference>
<name>A0A2P6TJQ6_CHLSO</name>
<evidence type="ECO:0000256" key="2">
    <source>
        <dbReference type="SAM" id="MobiDB-lite"/>
    </source>
</evidence>
<dbReference type="InterPro" id="IPR028651">
    <property type="entry name" value="ING_fam"/>
</dbReference>
<keyword evidence="1" id="KW-0156">Chromatin regulator</keyword>
<dbReference type="OrthoDB" id="10265994at2759"/>
<dbReference type="SMART" id="SM01408">
    <property type="entry name" value="ING"/>
    <property type="match status" value="1"/>
</dbReference>
<reference evidence="4 5" key="1">
    <citation type="journal article" date="2018" name="Plant J.">
        <title>Genome sequences of Chlorella sorokiniana UTEX 1602 and Micractinium conductrix SAG 241.80: implications to maltose excretion by a green alga.</title>
        <authorList>
            <person name="Arriola M.B."/>
            <person name="Velmurugan N."/>
            <person name="Zhang Y."/>
            <person name="Plunkett M.H."/>
            <person name="Hondzo H."/>
            <person name="Barney B.M."/>
        </authorList>
    </citation>
    <scope>NUCLEOTIDE SEQUENCE [LARGE SCALE GENOMIC DNA]</scope>
    <source>
        <strain evidence="5">UTEX 1602</strain>
    </source>
</reference>
<evidence type="ECO:0000259" key="3">
    <source>
        <dbReference type="SMART" id="SM01408"/>
    </source>
</evidence>
<feature type="region of interest" description="Disordered" evidence="2">
    <location>
        <begin position="215"/>
        <end position="236"/>
    </location>
</feature>
<protein>
    <submittedName>
        <fullName evidence="4">PHD finger ING2</fullName>
    </submittedName>
</protein>
<feature type="compositionally biased region" description="Pro residues" evidence="2">
    <location>
        <begin position="218"/>
        <end position="236"/>
    </location>
</feature>
<comment type="caution">
    <text evidence="4">The sequence shown here is derived from an EMBL/GenBank/DDBJ whole genome shotgun (WGS) entry which is preliminary data.</text>
</comment>